<dbReference type="Pfam" id="PF08389">
    <property type="entry name" value="Xpo1"/>
    <property type="match status" value="1"/>
</dbReference>
<dbReference type="InterPro" id="IPR011989">
    <property type="entry name" value="ARM-like"/>
</dbReference>
<keyword evidence="3" id="KW-1185">Reference proteome</keyword>
<proteinExistence type="predicted"/>
<dbReference type="PANTHER" id="PTHR12363:SF53">
    <property type="entry name" value="MRNA TRANSPORT REGULATOR MTR10"/>
    <property type="match status" value="1"/>
</dbReference>
<dbReference type="Gene3D" id="1.25.10.10">
    <property type="entry name" value="Leucine-rich Repeat Variant"/>
    <property type="match status" value="1"/>
</dbReference>
<dbReference type="InterPro" id="IPR051345">
    <property type="entry name" value="Importin_beta-like_NTR"/>
</dbReference>
<dbReference type="SUPFAM" id="SSF48371">
    <property type="entry name" value="ARM repeat"/>
    <property type="match status" value="1"/>
</dbReference>
<organism evidence="2 3">
    <name type="scientific">Acaromyces ingoldii</name>
    <dbReference type="NCBI Taxonomy" id="215250"/>
    <lineage>
        <taxon>Eukaryota</taxon>
        <taxon>Fungi</taxon>
        <taxon>Dikarya</taxon>
        <taxon>Basidiomycota</taxon>
        <taxon>Ustilaginomycotina</taxon>
        <taxon>Exobasidiomycetes</taxon>
        <taxon>Exobasidiales</taxon>
        <taxon>Cryptobasidiaceae</taxon>
        <taxon>Acaromyces</taxon>
    </lineage>
</organism>
<dbReference type="Pfam" id="PF24138">
    <property type="entry name" value="TPR_TNPO3_IPO13_2nd"/>
    <property type="match status" value="1"/>
</dbReference>
<dbReference type="InterPro" id="IPR016024">
    <property type="entry name" value="ARM-type_fold"/>
</dbReference>
<dbReference type="GO" id="GO:0006606">
    <property type="term" value="P:protein import into nucleus"/>
    <property type="evidence" value="ECO:0007669"/>
    <property type="project" value="TreeGrafter"/>
</dbReference>
<dbReference type="SMART" id="SM00913">
    <property type="entry name" value="IBN_N"/>
    <property type="match status" value="1"/>
</dbReference>
<dbReference type="InParanoid" id="A0A316YQ39"/>
<feature type="domain" description="Importin N-terminal" evidence="1">
    <location>
        <begin position="34"/>
        <end position="101"/>
    </location>
</feature>
<dbReference type="Pfam" id="PF24140">
    <property type="entry name" value="TPR_TNPO3_IPO13_3rd"/>
    <property type="match status" value="1"/>
</dbReference>
<dbReference type="InterPro" id="IPR013598">
    <property type="entry name" value="Exportin-1/Importin-b-like"/>
</dbReference>
<dbReference type="PANTHER" id="PTHR12363">
    <property type="entry name" value="TRANSPORTIN 3 AND IMPORTIN 13"/>
    <property type="match status" value="1"/>
</dbReference>
<dbReference type="PROSITE" id="PS50166">
    <property type="entry name" value="IMPORTIN_B_NT"/>
    <property type="match status" value="1"/>
</dbReference>
<protein>
    <submittedName>
        <fullName evidence="2">ARM repeat-containing protein</fullName>
    </submittedName>
</protein>
<dbReference type="InterPro" id="IPR057941">
    <property type="entry name" value="TPR_TNPO3_IPO13_2nd"/>
</dbReference>
<reference evidence="2" key="1">
    <citation type="journal article" date="2018" name="Mol. Biol. Evol.">
        <title>Broad Genomic Sampling Reveals a Smut Pathogenic Ancestry of the Fungal Clade Ustilaginomycotina.</title>
        <authorList>
            <person name="Kijpornyongpan T."/>
            <person name="Mondo S.J."/>
            <person name="Barry K."/>
            <person name="Sandor L."/>
            <person name="Lee J."/>
            <person name="Lipzen A."/>
            <person name="Pangilinan J."/>
            <person name="LaButti K."/>
            <person name="Hainaut M."/>
            <person name="Henrissat B."/>
            <person name="Grigoriev I.V."/>
            <person name="Spatafora J.W."/>
            <person name="Aime M.C."/>
        </authorList>
    </citation>
    <scope>NUCLEOTIDE SEQUENCE [LARGE SCALE GENOMIC DNA]</scope>
    <source>
        <strain evidence="2">MCA 4198</strain>
    </source>
</reference>
<evidence type="ECO:0000259" key="1">
    <source>
        <dbReference type="PROSITE" id="PS50166"/>
    </source>
</evidence>
<name>A0A316YQ39_9BASI</name>
<dbReference type="EMBL" id="KZ819636">
    <property type="protein sequence ID" value="PWN90778.1"/>
    <property type="molecule type" value="Genomic_DNA"/>
</dbReference>
<dbReference type="GO" id="GO:0031267">
    <property type="term" value="F:small GTPase binding"/>
    <property type="evidence" value="ECO:0007669"/>
    <property type="project" value="InterPro"/>
</dbReference>
<gene>
    <name evidence="2" type="ORF">FA10DRAFT_267213</name>
</gene>
<dbReference type="GeneID" id="37043735"/>
<evidence type="ECO:0000313" key="2">
    <source>
        <dbReference type="EMBL" id="PWN90778.1"/>
    </source>
</evidence>
<dbReference type="GO" id="GO:0005737">
    <property type="term" value="C:cytoplasm"/>
    <property type="evidence" value="ECO:0007669"/>
    <property type="project" value="TreeGrafter"/>
</dbReference>
<evidence type="ECO:0000313" key="3">
    <source>
        <dbReference type="Proteomes" id="UP000245768"/>
    </source>
</evidence>
<dbReference type="InterPro" id="IPR001494">
    <property type="entry name" value="Importin-beta_N"/>
</dbReference>
<dbReference type="RefSeq" id="XP_025377976.1">
    <property type="nucleotide sequence ID" value="XM_025521819.1"/>
</dbReference>
<sequence length="976" mass="108104">MASTSQQQSPAVQAVLTALDALYNKPEKEAKDQANSWLQDFQKTPEAWETANTLLLAQDLPIPPRLFASQTFRTKTTFDLDQVPRSSLPSLRATLLTALESYVAGPRVIQTQLCLTLSTLALQLHEGEDPEWGDNVVPWMVEKFGKDPKSVVTLLEFLTVLPEEVTGNHRIPVDNNQYNQRVQTLLVRYRDEVLKVLAMYIQAQGVTPQIQSAILSCLASWLRCGEISVSVLLGTPLFALSFDALSSDPLFDVAVDVVCDIINETQEIEENMDAIQLIVPRILALQPDLAKAAADEDDDKVRGLCRVFVQAAETYHHLILRHRQEFWPLVEAVSECASYSDLDIVQITFRFWYLLATDLGRISERHQDPSMALMLDVYKRLLDVIVKHLRFPDNLDTLTGQERDDFRSFRHYMGDTLKDCCHVLGSQPCLARSLAMIQDVLQRGASGGGAAVAWQDVEAPLFSMRAMGAEADPRDDDVVPKIIDLIPSLPQHPKLNYAALLVVSRYTEWVDHHPDRIPGLLSFISAGFSSNDVDVMAAASQAMNYMCQDCKRHLVPFLPQLYEFFHQVTESLGPEDLMSISEAIAHIIAGMPPQEASQPLLQFTQPLLQTLHTIAAKGTTATKDELRKAGDRMEQLERFLYILGDRLATAGALSQECSKTCQEAYSVLDQILDQHGATYFISERACALIRRGLVFFGDLTLATLPALLSRMAAEFERTGFPAYVWIVGKSIDGYAASTNDDALRSAMSDAFERVSAKLMSLLERARMQDIADVIDDYVHACSAIVARSPSLILLSPVFAPAFQTAVAALSLYQPGLVSAALDFIRDVVGHESIQGAPAQPQPTQSALSPAETQAYAESIRRVVDQHGYSLISVLLQGLVTSFEPEDLGTVLTTVRVLCMTFSHQVSAWIEPASETLPTANVSLQDRAAFVQGMREALAASSLEGVRSTLQRLYGASRKARERARMDRQDSLYASER</sequence>
<accession>A0A316YQ39</accession>
<dbReference type="STRING" id="215250.A0A316YQ39"/>
<dbReference type="AlphaFoldDB" id="A0A316YQ39"/>
<dbReference type="InterPro" id="IPR057942">
    <property type="entry name" value="TPR_TNPO3_IPO13_3rd"/>
</dbReference>
<dbReference type="Proteomes" id="UP000245768">
    <property type="component" value="Unassembled WGS sequence"/>
</dbReference>
<dbReference type="OrthoDB" id="435593at2759"/>
<dbReference type="FunCoup" id="A0A316YQ39">
    <property type="interactions" value="845"/>
</dbReference>